<accession>A0A1H9F6L6</accession>
<protein>
    <submittedName>
        <fullName evidence="1">Nucleotidyltransferase substrate binding protein, HI0074 family</fullName>
    </submittedName>
</protein>
<dbReference type="Pfam" id="PF08780">
    <property type="entry name" value="NTase_sub_bind"/>
    <property type="match status" value="1"/>
</dbReference>
<dbReference type="STRING" id="571933.SAMN05216362_11135"/>
<dbReference type="Proteomes" id="UP000199427">
    <property type="component" value="Unassembled WGS sequence"/>
</dbReference>
<reference evidence="1 2" key="1">
    <citation type="submission" date="2016-10" db="EMBL/GenBank/DDBJ databases">
        <authorList>
            <person name="de Groot N.N."/>
        </authorList>
    </citation>
    <scope>NUCLEOTIDE SEQUENCE [LARGE SCALE GENOMIC DNA]</scope>
    <source>
        <strain evidence="1 2">DSM 21633</strain>
    </source>
</reference>
<dbReference type="RefSeq" id="WP_175615956.1">
    <property type="nucleotide sequence ID" value="NZ_CAESCL010000115.1"/>
</dbReference>
<dbReference type="SUPFAM" id="SSF81593">
    <property type="entry name" value="Nucleotidyltransferase substrate binding subunit/domain"/>
    <property type="match status" value="1"/>
</dbReference>
<gene>
    <name evidence="1" type="ORF">SAMN05216362_11135</name>
</gene>
<dbReference type="InterPro" id="IPR010235">
    <property type="entry name" value="HepT"/>
</dbReference>
<dbReference type="Gene3D" id="1.20.120.330">
    <property type="entry name" value="Nucleotidyltransferases domain 2"/>
    <property type="match status" value="1"/>
</dbReference>
<evidence type="ECO:0000313" key="1">
    <source>
        <dbReference type="EMBL" id="SEQ33063.1"/>
    </source>
</evidence>
<sequence>MENSKEIRWKQFFENYEQVLDQLQEHSDAMLENELEKAGYIHFFEMAMEHANKVIYSYLEAKEIVTETPRQSIKEMAKLGLIKNERVWFKAQNRKNLTLYIHNDELANELVNDIDHTYLPELKIFYDNMRNLL</sequence>
<proteinExistence type="predicted"/>
<dbReference type="NCBIfam" id="TIGR01987">
    <property type="entry name" value="HI0074"/>
    <property type="match status" value="1"/>
</dbReference>
<keyword evidence="2" id="KW-1185">Reference proteome</keyword>
<name>A0A1H9F6L6_9BACI</name>
<dbReference type="AlphaFoldDB" id="A0A1H9F6L6"/>
<dbReference type="GO" id="GO:0016740">
    <property type="term" value="F:transferase activity"/>
    <property type="evidence" value="ECO:0007669"/>
    <property type="project" value="UniProtKB-KW"/>
</dbReference>
<evidence type="ECO:0000313" key="2">
    <source>
        <dbReference type="Proteomes" id="UP000199427"/>
    </source>
</evidence>
<organism evidence="1 2">
    <name type="scientific">Piscibacillus halophilus</name>
    <dbReference type="NCBI Taxonomy" id="571933"/>
    <lineage>
        <taxon>Bacteria</taxon>
        <taxon>Bacillati</taxon>
        <taxon>Bacillota</taxon>
        <taxon>Bacilli</taxon>
        <taxon>Bacillales</taxon>
        <taxon>Bacillaceae</taxon>
        <taxon>Piscibacillus</taxon>
    </lineage>
</organism>
<keyword evidence="1" id="KW-0808">Transferase</keyword>
<dbReference type="EMBL" id="FOES01000011">
    <property type="protein sequence ID" value="SEQ33063.1"/>
    <property type="molecule type" value="Genomic_DNA"/>
</dbReference>